<evidence type="ECO:0000313" key="3">
    <source>
        <dbReference type="Proteomes" id="UP000094043"/>
    </source>
</evidence>
<evidence type="ECO:0000313" key="2">
    <source>
        <dbReference type="EMBL" id="WVN91140.1"/>
    </source>
</evidence>
<dbReference type="AlphaFoldDB" id="A0AAJ8M434"/>
<reference evidence="2" key="1">
    <citation type="submission" date="2016-06" db="EMBL/GenBank/DDBJ databases">
        <authorList>
            <person name="Cuomo C."/>
            <person name="Litvintseva A."/>
            <person name="Heitman J."/>
            <person name="Chen Y."/>
            <person name="Sun S."/>
            <person name="Springer D."/>
            <person name="Dromer F."/>
            <person name="Young S."/>
            <person name="Zeng Q."/>
            <person name="Chapman S."/>
            <person name="Gujja S."/>
            <person name="Saif S."/>
            <person name="Birren B."/>
        </authorList>
    </citation>
    <scope>NUCLEOTIDE SEQUENCE</scope>
    <source>
        <strain evidence="2">CBS 7841</strain>
    </source>
</reference>
<dbReference type="EMBL" id="CP143791">
    <property type="protein sequence ID" value="WVN91140.1"/>
    <property type="molecule type" value="Genomic_DNA"/>
</dbReference>
<dbReference type="RefSeq" id="XP_066071840.1">
    <property type="nucleotide sequence ID" value="XM_066215743.1"/>
</dbReference>
<name>A0AAJ8M434_9TREE</name>
<accession>A0AAJ8M434</accession>
<feature type="region of interest" description="Disordered" evidence="1">
    <location>
        <begin position="1"/>
        <end position="36"/>
    </location>
</feature>
<reference evidence="2" key="2">
    <citation type="journal article" date="2022" name="Elife">
        <title>Obligate sexual reproduction of a homothallic fungus closely related to the Cryptococcus pathogenic species complex.</title>
        <authorList>
            <person name="Passer A.R."/>
            <person name="Clancey S.A."/>
            <person name="Shea T."/>
            <person name="David-Palma M."/>
            <person name="Averette A.F."/>
            <person name="Boekhout T."/>
            <person name="Porcel B.M."/>
            <person name="Nowrousian M."/>
            <person name="Cuomo C.A."/>
            <person name="Sun S."/>
            <person name="Heitman J."/>
            <person name="Coelho M.A."/>
        </authorList>
    </citation>
    <scope>NUCLEOTIDE SEQUENCE</scope>
    <source>
        <strain evidence="2">CBS 7841</strain>
    </source>
</reference>
<proteinExistence type="predicted"/>
<dbReference type="KEGG" id="cdep:91090600"/>
<keyword evidence="3" id="KW-1185">Reference proteome</keyword>
<dbReference type="Proteomes" id="UP000094043">
    <property type="component" value="Chromosome 8"/>
</dbReference>
<sequence>MGNSNSKCPFTLFSQPEKGMPSWDPTSSVHPQPRKKVTQDEVLERFCYTRCTYSAIIPSSKPAIADKYRSKLQRSESVAE</sequence>
<reference evidence="2" key="3">
    <citation type="submission" date="2024-01" db="EMBL/GenBank/DDBJ databases">
        <authorList>
            <person name="Coelho M.A."/>
            <person name="David-Palma M."/>
            <person name="Shea T."/>
            <person name="Sun S."/>
            <person name="Cuomo C.A."/>
            <person name="Heitman J."/>
        </authorList>
    </citation>
    <scope>NUCLEOTIDE SEQUENCE</scope>
    <source>
        <strain evidence="2">CBS 7841</strain>
    </source>
</reference>
<protein>
    <submittedName>
        <fullName evidence="2">Uncharacterized protein</fullName>
    </submittedName>
</protein>
<feature type="compositionally biased region" description="Polar residues" evidence="1">
    <location>
        <begin position="1"/>
        <end position="14"/>
    </location>
</feature>
<gene>
    <name evidence="2" type="ORF">L203_106392</name>
</gene>
<dbReference type="GeneID" id="91090600"/>
<organism evidence="2 3">
    <name type="scientific">Cryptococcus depauperatus CBS 7841</name>
    <dbReference type="NCBI Taxonomy" id="1295531"/>
    <lineage>
        <taxon>Eukaryota</taxon>
        <taxon>Fungi</taxon>
        <taxon>Dikarya</taxon>
        <taxon>Basidiomycota</taxon>
        <taxon>Agaricomycotina</taxon>
        <taxon>Tremellomycetes</taxon>
        <taxon>Tremellales</taxon>
        <taxon>Cryptococcaceae</taxon>
        <taxon>Cryptococcus</taxon>
    </lineage>
</organism>
<evidence type="ECO:0000256" key="1">
    <source>
        <dbReference type="SAM" id="MobiDB-lite"/>
    </source>
</evidence>